<keyword evidence="4" id="KW-0804">Transcription</keyword>
<dbReference type="EMBL" id="QMFB01000036">
    <property type="protein sequence ID" value="RAV11738.1"/>
    <property type="molecule type" value="Genomic_DNA"/>
</dbReference>
<dbReference type="CDD" id="cd01392">
    <property type="entry name" value="HTH_LacI"/>
    <property type="match status" value="1"/>
</dbReference>
<dbReference type="InterPro" id="IPR001761">
    <property type="entry name" value="Peripla_BP/Lac1_sug-bd_dom"/>
</dbReference>
<dbReference type="PROSITE" id="PS50932">
    <property type="entry name" value="HTH_LACI_2"/>
    <property type="match status" value="1"/>
</dbReference>
<dbReference type="CDD" id="cd06267">
    <property type="entry name" value="PBP1_LacI_sugar_binding-like"/>
    <property type="match status" value="1"/>
</dbReference>
<keyword evidence="3" id="KW-0238">DNA-binding</keyword>
<dbReference type="GO" id="GO:0003700">
    <property type="term" value="F:DNA-binding transcription factor activity"/>
    <property type="evidence" value="ECO:0007669"/>
    <property type="project" value="TreeGrafter"/>
</dbReference>
<evidence type="ECO:0000256" key="4">
    <source>
        <dbReference type="ARBA" id="ARBA00023163"/>
    </source>
</evidence>
<dbReference type="PANTHER" id="PTHR30146">
    <property type="entry name" value="LACI-RELATED TRANSCRIPTIONAL REPRESSOR"/>
    <property type="match status" value="1"/>
</dbReference>
<dbReference type="GO" id="GO:0000976">
    <property type="term" value="F:transcription cis-regulatory region binding"/>
    <property type="evidence" value="ECO:0007669"/>
    <property type="project" value="TreeGrafter"/>
</dbReference>
<gene>
    <name evidence="6" type="ORF">DQG23_35835</name>
</gene>
<sequence>MEEREKRRMAVTKKDIADYLGISRTAVSLVLNDTPSSTVSEETRKKILQAAKELGYAEVSPKLCYILYNRPADDPRYMNDLRAVEETASAYNYRVLFMNVKAAPEDFIKLQRFLRSQEVSGFIVSGDIDEQIIELIVQSKVPYVFYGGTLREGVNVVVNDDKKLAYNATKYLLSLGHRRIACLTGSLDLMTHVLSIEGYKQAYEEADLPVDKTLVQVGADEDGYELCKRMQMLDIPFTAAFCANTVIQFGVLQRLRQCGISVPQEVSLIGSGMSELVKASFPQLTTYYVYPQQKGILVKQLIEKIEMKQFDPAIAYLSEFTFYAGETVAVCK</sequence>
<keyword evidence="2" id="KW-0805">Transcription regulation</keyword>
<dbReference type="SUPFAM" id="SSF47413">
    <property type="entry name" value="lambda repressor-like DNA-binding domains"/>
    <property type="match status" value="1"/>
</dbReference>
<keyword evidence="7" id="KW-1185">Reference proteome</keyword>
<dbReference type="Proteomes" id="UP000250369">
    <property type="component" value="Unassembled WGS sequence"/>
</dbReference>
<dbReference type="PANTHER" id="PTHR30146:SF148">
    <property type="entry name" value="HTH-TYPE TRANSCRIPTIONAL REPRESSOR PURR-RELATED"/>
    <property type="match status" value="1"/>
</dbReference>
<keyword evidence="1" id="KW-0678">Repressor</keyword>
<dbReference type="InterPro" id="IPR010982">
    <property type="entry name" value="Lambda_DNA-bd_dom_sf"/>
</dbReference>
<dbReference type="AlphaFoldDB" id="A0A329LWC0"/>
<evidence type="ECO:0000256" key="1">
    <source>
        <dbReference type="ARBA" id="ARBA00022491"/>
    </source>
</evidence>
<accession>A0A329LWC0</accession>
<dbReference type="Gene3D" id="1.10.260.40">
    <property type="entry name" value="lambda repressor-like DNA-binding domains"/>
    <property type="match status" value="1"/>
</dbReference>
<evidence type="ECO:0000256" key="2">
    <source>
        <dbReference type="ARBA" id="ARBA00023015"/>
    </source>
</evidence>
<reference evidence="6 7" key="1">
    <citation type="journal article" date="2009" name="Int. J. Syst. Evol. Microbiol.">
        <title>Paenibacillus contaminans sp. nov., isolated from a contaminated laboratory plate.</title>
        <authorList>
            <person name="Chou J.H."/>
            <person name="Lee J.H."/>
            <person name="Lin M.C."/>
            <person name="Chang P.S."/>
            <person name="Arun A.B."/>
            <person name="Young C.C."/>
            <person name="Chen W.M."/>
        </authorList>
    </citation>
    <scope>NUCLEOTIDE SEQUENCE [LARGE SCALE GENOMIC DNA]</scope>
    <source>
        <strain evidence="6 7">CKOBP-6</strain>
    </source>
</reference>
<protein>
    <recommendedName>
        <fullName evidence="5">HTH lacI-type domain-containing protein</fullName>
    </recommendedName>
</protein>
<dbReference type="SUPFAM" id="SSF53822">
    <property type="entry name" value="Periplasmic binding protein-like I"/>
    <property type="match status" value="1"/>
</dbReference>
<dbReference type="SMART" id="SM00354">
    <property type="entry name" value="HTH_LACI"/>
    <property type="match status" value="1"/>
</dbReference>
<evidence type="ECO:0000313" key="6">
    <source>
        <dbReference type="EMBL" id="RAV11738.1"/>
    </source>
</evidence>
<dbReference type="Pfam" id="PF00532">
    <property type="entry name" value="Peripla_BP_1"/>
    <property type="match status" value="1"/>
</dbReference>
<evidence type="ECO:0000259" key="5">
    <source>
        <dbReference type="PROSITE" id="PS50932"/>
    </source>
</evidence>
<dbReference type="InterPro" id="IPR000843">
    <property type="entry name" value="HTH_LacI"/>
</dbReference>
<dbReference type="Pfam" id="PF00356">
    <property type="entry name" value="LacI"/>
    <property type="match status" value="1"/>
</dbReference>
<proteinExistence type="predicted"/>
<dbReference type="InterPro" id="IPR028082">
    <property type="entry name" value="Peripla_BP_I"/>
</dbReference>
<feature type="domain" description="HTH lacI-type" evidence="5">
    <location>
        <begin position="11"/>
        <end position="56"/>
    </location>
</feature>
<organism evidence="6 7">
    <name type="scientific">Paenibacillus contaminans</name>
    <dbReference type="NCBI Taxonomy" id="450362"/>
    <lineage>
        <taxon>Bacteria</taxon>
        <taxon>Bacillati</taxon>
        <taxon>Bacillota</taxon>
        <taxon>Bacilli</taxon>
        <taxon>Bacillales</taxon>
        <taxon>Paenibacillaceae</taxon>
        <taxon>Paenibacillus</taxon>
    </lineage>
</organism>
<dbReference type="Gene3D" id="3.40.50.2300">
    <property type="match status" value="2"/>
</dbReference>
<comment type="caution">
    <text evidence="6">The sequence shown here is derived from an EMBL/GenBank/DDBJ whole genome shotgun (WGS) entry which is preliminary data.</text>
</comment>
<evidence type="ECO:0000313" key="7">
    <source>
        <dbReference type="Proteomes" id="UP000250369"/>
    </source>
</evidence>
<name>A0A329LWC0_9BACL</name>
<evidence type="ECO:0000256" key="3">
    <source>
        <dbReference type="ARBA" id="ARBA00023125"/>
    </source>
</evidence>